<gene>
    <name evidence="2" type="ORF">E8E13_010854</name>
</gene>
<dbReference type="PANTHER" id="PTHR19879:SF9">
    <property type="entry name" value="TRANSCRIPTION INITIATION FACTOR TFIID SUBUNIT 5"/>
    <property type="match status" value="1"/>
</dbReference>
<dbReference type="OrthoDB" id="1367865at2759"/>
<reference evidence="2" key="1">
    <citation type="submission" date="2019-04" db="EMBL/GenBank/DDBJ databases">
        <title>Sequencing of skin fungus with MAO and IRED activity.</title>
        <authorList>
            <person name="Marsaioli A.J."/>
            <person name="Bonatto J.M.C."/>
            <person name="Reis Junior O."/>
        </authorList>
    </citation>
    <scope>NUCLEOTIDE SEQUENCE</scope>
    <source>
        <strain evidence="2">30M1</strain>
    </source>
</reference>
<evidence type="ECO:0000313" key="2">
    <source>
        <dbReference type="EMBL" id="KAF3007863.1"/>
    </source>
</evidence>
<dbReference type="InterPro" id="IPR001680">
    <property type="entry name" value="WD40_rpt"/>
</dbReference>
<dbReference type="Pfam" id="PF00400">
    <property type="entry name" value="WD40"/>
    <property type="match status" value="1"/>
</dbReference>
<keyword evidence="3" id="KW-1185">Reference proteome</keyword>
<evidence type="ECO:0000313" key="3">
    <source>
        <dbReference type="Proteomes" id="UP000801428"/>
    </source>
</evidence>
<dbReference type="SMART" id="SM00320">
    <property type="entry name" value="WD40"/>
    <property type="match status" value="4"/>
</dbReference>
<comment type="caution">
    <text evidence="2">The sequence shown here is derived from an EMBL/GenBank/DDBJ whole genome shotgun (WGS) entry which is preliminary data.</text>
</comment>
<dbReference type="Proteomes" id="UP000801428">
    <property type="component" value="Unassembled WGS sequence"/>
</dbReference>
<dbReference type="PROSITE" id="PS50082">
    <property type="entry name" value="WD_REPEATS_2"/>
    <property type="match status" value="1"/>
</dbReference>
<dbReference type="AlphaFoldDB" id="A0A9P4TM81"/>
<organism evidence="2 3">
    <name type="scientific">Curvularia kusanoi</name>
    <name type="common">Cochliobolus kusanoi</name>
    <dbReference type="NCBI Taxonomy" id="90978"/>
    <lineage>
        <taxon>Eukaryota</taxon>
        <taxon>Fungi</taxon>
        <taxon>Dikarya</taxon>
        <taxon>Ascomycota</taxon>
        <taxon>Pezizomycotina</taxon>
        <taxon>Dothideomycetes</taxon>
        <taxon>Pleosporomycetidae</taxon>
        <taxon>Pleosporales</taxon>
        <taxon>Pleosporineae</taxon>
        <taxon>Pleosporaceae</taxon>
        <taxon>Curvularia</taxon>
    </lineage>
</organism>
<dbReference type="EMBL" id="SWKU01000004">
    <property type="protein sequence ID" value="KAF3007863.1"/>
    <property type="molecule type" value="Genomic_DNA"/>
</dbReference>
<dbReference type="SUPFAM" id="SSF69322">
    <property type="entry name" value="Tricorn protease domain 2"/>
    <property type="match status" value="1"/>
</dbReference>
<sequence length="462" mass="51877">MAHIKTNAAGNVKASKTYCTSKRFTNEWSFPLHPLHDFELDGETAHFASGHPRQWGDESHWLNFRRAMIGNEPSECSYGHYSAAVSPDCKLLAIASIHERLFIYDIESQELRQVLDGTGRLIFAPLAQEACMKTFGGPTPACMIGCSTSFKARRSGIGNNFTFWELGEQGRLLDQDEPIDAAAFAQQAVDAILPDLMIKHECNRDFVKASPLHAEFTRALSNVATTHRRRHNTTFEDADFGTFGKNFSSDGRYCLYHNQNASTQSGMRDSEKLPHVIVADVVNVEERYRLSGHTDSISWSAFGPDNQHIASVAWDGALRVYSAESGKFVWSTSGTGKAWTGAFSPDSRHIICSRGNGRTLVVHEVEGGRAVSTFPDSFHDWCRNLAWHPDGQQMALCTGKHAYVWRPFDGVLGKVTQHYQVEDDRESGLLLRNTYTLTCTDISIFMSWLPEKYFQDLYQLQK</sequence>
<proteinExistence type="predicted"/>
<feature type="repeat" description="WD" evidence="1">
    <location>
        <begin position="290"/>
        <end position="331"/>
    </location>
</feature>
<dbReference type="Gene3D" id="2.130.10.10">
    <property type="entry name" value="YVTN repeat-like/Quinoprotein amine dehydrogenase"/>
    <property type="match status" value="1"/>
</dbReference>
<evidence type="ECO:0000256" key="1">
    <source>
        <dbReference type="PROSITE-ProRule" id="PRU00221"/>
    </source>
</evidence>
<protein>
    <submittedName>
        <fullName evidence="2">Uncharacterized protein</fullName>
    </submittedName>
</protein>
<accession>A0A9P4TM81</accession>
<name>A0A9P4TM81_CURKU</name>
<keyword evidence="1" id="KW-0853">WD repeat</keyword>
<dbReference type="InterPro" id="IPR015943">
    <property type="entry name" value="WD40/YVTN_repeat-like_dom_sf"/>
</dbReference>
<dbReference type="PANTHER" id="PTHR19879">
    <property type="entry name" value="TRANSCRIPTION INITIATION FACTOR TFIID"/>
    <property type="match status" value="1"/>
</dbReference>